<sequence>MRLRSLFLCAAVASLSYVPFSYAQTDVFTVNLTLGSRGAQVTALQQALNRDPDTRVAANGPGSPGNETDYFGPLTQAAVIKFQEKYASEVLVPVGLLQGSGYVGPYTRTKLDALAASKTAVPVATSTATTSTATSTPADPAAAYRIKDYEKTDIYAGDKMLQAIQDRINSAVETTILTRGATPLVLPTISASDYPSVSIKSMSPRAAPARATVSITAAGLSPDSTIYFGNDYIVRALHRDLLGNTSFTVPAIPPGRYDVAVRSGGAISNTLSFIISDPKAPAVRLQSVSPATITFGAAVTVTGSGFSPQNNVVMTTYQTIRDLPSKDGTTLSFTIAPDNYKALAKVGNGSTKIPVTLSVVSDYGFSANTLSFDLSI</sequence>
<proteinExistence type="predicted"/>
<dbReference type="AlphaFoldDB" id="A0A1F6DUN3"/>
<dbReference type="Gene3D" id="1.10.101.10">
    <property type="entry name" value="PGBD-like superfamily/PGBD"/>
    <property type="match status" value="1"/>
</dbReference>
<dbReference type="SUPFAM" id="SSF47090">
    <property type="entry name" value="PGBD-like"/>
    <property type="match status" value="1"/>
</dbReference>
<protein>
    <recommendedName>
        <fullName evidence="2">Peptidoglycan binding-like domain-containing protein</fullName>
    </recommendedName>
</protein>
<gene>
    <name evidence="3" type="ORF">A3C94_03260</name>
</gene>
<dbReference type="InterPro" id="IPR036366">
    <property type="entry name" value="PGBDSf"/>
</dbReference>
<dbReference type="STRING" id="1798496.A3C94_03260"/>
<dbReference type="EMBL" id="MFLJ01000012">
    <property type="protein sequence ID" value="OGG64732.1"/>
    <property type="molecule type" value="Genomic_DNA"/>
</dbReference>
<dbReference type="InterPro" id="IPR013783">
    <property type="entry name" value="Ig-like_fold"/>
</dbReference>
<evidence type="ECO:0000313" key="3">
    <source>
        <dbReference type="EMBL" id="OGG64732.1"/>
    </source>
</evidence>
<dbReference type="Gene3D" id="2.60.40.10">
    <property type="entry name" value="Immunoglobulins"/>
    <property type="match status" value="2"/>
</dbReference>
<keyword evidence="1" id="KW-0732">Signal</keyword>
<dbReference type="Pfam" id="PF01471">
    <property type="entry name" value="PG_binding_1"/>
    <property type="match status" value="1"/>
</dbReference>
<reference evidence="3 4" key="1">
    <citation type="journal article" date="2016" name="Nat. Commun.">
        <title>Thousands of microbial genomes shed light on interconnected biogeochemical processes in an aquifer system.</title>
        <authorList>
            <person name="Anantharaman K."/>
            <person name="Brown C.T."/>
            <person name="Hug L.A."/>
            <person name="Sharon I."/>
            <person name="Castelle C.J."/>
            <person name="Probst A.J."/>
            <person name="Thomas B.C."/>
            <person name="Singh A."/>
            <person name="Wilkins M.J."/>
            <person name="Karaoz U."/>
            <person name="Brodie E.L."/>
            <person name="Williams K.H."/>
            <person name="Hubbard S.S."/>
            <person name="Banfield J.F."/>
        </authorList>
    </citation>
    <scope>NUCLEOTIDE SEQUENCE [LARGE SCALE GENOMIC DNA]</scope>
</reference>
<evidence type="ECO:0000313" key="4">
    <source>
        <dbReference type="Proteomes" id="UP000177232"/>
    </source>
</evidence>
<evidence type="ECO:0000256" key="1">
    <source>
        <dbReference type="SAM" id="SignalP"/>
    </source>
</evidence>
<organism evidence="3 4">
    <name type="scientific">Candidatus Kaiserbacteria bacterium RIFCSPHIGHO2_02_FULL_55_17</name>
    <dbReference type="NCBI Taxonomy" id="1798496"/>
    <lineage>
        <taxon>Bacteria</taxon>
        <taxon>Candidatus Kaiseribacteriota</taxon>
    </lineage>
</organism>
<dbReference type="InterPro" id="IPR036365">
    <property type="entry name" value="PGBD-like_sf"/>
</dbReference>
<feature type="domain" description="Peptidoglycan binding-like" evidence="2">
    <location>
        <begin position="37"/>
        <end position="86"/>
    </location>
</feature>
<evidence type="ECO:0000259" key="2">
    <source>
        <dbReference type="Pfam" id="PF01471"/>
    </source>
</evidence>
<feature type="signal peptide" evidence="1">
    <location>
        <begin position="1"/>
        <end position="23"/>
    </location>
</feature>
<feature type="chain" id="PRO_5009523963" description="Peptidoglycan binding-like domain-containing protein" evidence="1">
    <location>
        <begin position="24"/>
        <end position="376"/>
    </location>
</feature>
<accession>A0A1F6DUN3</accession>
<comment type="caution">
    <text evidence="3">The sequence shown here is derived from an EMBL/GenBank/DDBJ whole genome shotgun (WGS) entry which is preliminary data.</text>
</comment>
<dbReference type="Proteomes" id="UP000177232">
    <property type="component" value="Unassembled WGS sequence"/>
</dbReference>
<dbReference type="InterPro" id="IPR002477">
    <property type="entry name" value="Peptidoglycan-bd-like"/>
</dbReference>
<name>A0A1F6DUN3_9BACT</name>